<dbReference type="GO" id="GO:0042393">
    <property type="term" value="F:histone binding"/>
    <property type="evidence" value="ECO:0007669"/>
    <property type="project" value="TreeGrafter"/>
</dbReference>
<evidence type="ECO:0000313" key="8">
    <source>
        <dbReference type="Proteomes" id="UP000824540"/>
    </source>
</evidence>
<evidence type="ECO:0000256" key="2">
    <source>
        <dbReference type="ARBA" id="ARBA00022853"/>
    </source>
</evidence>
<dbReference type="SUPFAM" id="SSF109715">
    <property type="entry name" value="DEK C-terminal domain"/>
    <property type="match status" value="1"/>
</dbReference>
<accession>A0A8T2NRP5</accession>
<dbReference type="Pfam" id="PF08766">
    <property type="entry name" value="DEK_C"/>
    <property type="match status" value="1"/>
</dbReference>
<feature type="compositionally biased region" description="Basic and acidic residues" evidence="5">
    <location>
        <begin position="7"/>
        <end position="22"/>
    </location>
</feature>
<feature type="domain" description="DEK-C" evidence="6">
    <location>
        <begin position="275"/>
        <end position="348"/>
    </location>
</feature>
<dbReference type="GO" id="GO:2000779">
    <property type="term" value="P:regulation of double-strand break repair"/>
    <property type="evidence" value="ECO:0007669"/>
    <property type="project" value="TreeGrafter"/>
</dbReference>
<dbReference type="InterPro" id="IPR014876">
    <property type="entry name" value="DEK_C"/>
</dbReference>
<comment type="caution">
    <text evidence="7">The sequence shown here is derived from an EMBL/GenBank/DDBJ whole genome shotgun (WGS) entry which is preliminary data.</text>
</comment>
<feature type="compositionally biased region" description="Basic and acidic residues" evidence="5">
    <location>
        <begin position="208"/>
        <end position="218"/>
    </location>
</feature>
<sequence>MNMEEVGDLKPSKKTQLEKHSLEDEDEAEEPQETKGQSPIDERQTRRGDKLGDIVRVAYFIGKMKVDELKPLHKIIFDRPGAVATVKKNIRQFTGSVLRNICCVLDLERSGTHDAKVDRILAFLLVPKSTGRTLPKKKRKTKDSKRKAQRSNRKKNVQEDSKSRAIVTDSSSDDEEDEQGDEDQMEKSAPEPKSREIISDEDNTSDDDVNKQSDEDVKRAKKVKKPAKKPAARKPAAKTKKADSSSGHQKKANNTSQDLDDSSDDEPLIKKVKKPPTDEQLKETVNSLLKGANLEEVTMKQICKQVCASPSCAVRAQRTLYGVFDTYPDYDLSNKKAYIKDTVKQAAPWVGSRTGSWGWLAPRLTVEEPGGQWLDGFSVLLGGVRISSVGVGMGDNLARLCC</sequence>
<name>A0A8T2NRP5_9TELE</name>
<dbReference type="GO" id="GO:0005634">
    <property type="term" value="C:nucleus"/>
    <property type="evidence" value="ECO:0007669"/>
    <property type="project" value="UniProtKB-SubCell"/>
</dbReference>
<feature type="compositionally biased region" description="Basic residues" evidence="5">
    <location>
        <begin position="134"/>
        <end position="155"/>
    </location>
</feature>
<evidence type="ECO:0000256" key="5">
    <source>
        <dbReference type="SAM" id="MobiDB-lite"/>
    </source>
</evidence>
<proteinExistence type="predicted"/>
<feature type="compositionally biased region" description="Basic and acidic residues" evidence="5">
    <location>
        <begin position="185"/>
        <end position="198"/>
    </location>
</feature>
<keyword evidence="8" id="KW-1185">Reference proteome</keyword>
<feature type="compositionally biased region" description="Basic residues" evidence="5">
    <location>
        <begin position="219"/>
        <end position="239"/>
    </location>
</feature>
<dbReference type="PANTHER" id="PTHR13468:SF1">
    <property type="entry name" value="PROTEIN DEK"/>
    <property type="match status" value="1"/>
</dbReference>
<dbReference type="GO" id="GO:0006325">
    <property type="term" value="P:chromatin organization"/>
    <property type="evidence" value="ECO:0007669"/>
    <property type="project" value="UniProtKB-KW"/>
</dbReference>
<evidence type="ECO:0000256" key="3">
    <source>
        <dbReference type="ARBA" id="ARBA00023125"/>
    </source>
</evidence>
<feature type="region of interest" description="Disordered" evidence="5">
    <location>
        <begin position="1"/>
        <end position="47"/>
    </location>
</feature>
<evidence type="ECO:0000256" key="4">
    <source>
        <dbReference type="ARBA" id="ARBA00023242"/>
    </source>
</evidence>
<dbReference type="AlphaFoldDB" id="A0A8T2NRP5"/>
<keyword evidence="4" id="KW-0539">Nucleus</keyword>
<organism evidence="7 8">
    <name type="scientific">Albula glossodonta</name>
    <name type="common">roundjaw bonefish</name>
    <dbReference type="NCBI Taxonomy" id="121402"/>
    <lineage>
        <taxon>Eukaryota</taxon>
        <taxon>Metazoa</taxon>
        <taxon>Chordata</taxon>
        <taxon>Craniata</taxon>
        <taxon>Vertebrata</taxon>
        <taxon>Euteleostomi</taxon>
        <taxon>Actinopterygii</taxon>
        <taxon>Neopterygii</taxon>
        <taxon>Teleostei</taxon>
        <taxon>Albuliformes</taxon>
        <taxon>Albulidae</taxon>
        <taxon>Albula</taxon>
    </lineage>
</organism>
<dbReference type="Gene3D" id="1.10.10.60">
    <property type="entry name" value="Homeodomain-like"/>
    <property type="match status" value="1"/>
</dbReference>
<feature type="non-terminal residue" evidence="7">
    <location>
        <position position="1"/>
    </location>
</feature>
<dbReference type="OrthoDB" id="370884at2759"/>
<dbReference type="GO" id="GO:0003677">
    <property type="term" value="F:DNA binding"/>
    <property type="evidence" value="ECO:0007669"/>
    <property type="project" value="UniProtKB-KW"/>
</dbReference>
<feature type="region of interest" description="Disordered" evidence="5">
    <location>
        <begin position="132"/>
        <end position="280"/>
    </location>
</feature>
<evidence type="ECO:0000313" key="7">
    <source>
        <dbReference type="EMBL" id="KAG9342804.1"/>
    </source>
</evidence>
<dbReference type="PROSITE" id="PS51998">
    <property type="entry name" value="DEK_C"/>
    <property type="match status" value="1"/>
</dbReference>
<feature type="compositionally biased region" description="Polar residues" evidence="5">
    <location>
        <begin position="244"/>
        <end position="257"/>
    </location>
</feature>
<reference evidence="7" key="1">
    <citation type="thesis" date="2021" institute="BYU ScholarsArchive" country="Provo, UT, USA">
        <title>Applications of and Algorithms for Genome Assembly and Genomic Analyses with an Emphasis on Marine Teleosts.</title>
        <authorList>
            <person name="Pickett B.D."/>
        </authorList>
    </citation>
    <scope>NUCLEOTIDE SEQUENCE</scope>
    <source>
        <strain evidence="7">HI-2016</strain>
    </source>
</reference>
<protein>
    <recommendedName>
        <fullName evidence="6">DEK-C domain-containing protein</fullName>
    </recommendedName>
</protein>
<dbReference type="PANTHER" id="PTHR13468">
    <property type="entry name" value="DEK PROTEIN"/>
    <property type="match status" value="1"/>
</dbReference>
<feature type="compositionally biased region" description="Acidic residues" evidence="5">
    <location>
        <begin position="171"/>
        <end position="184"/>
    </location>
</feature>
<gene>
    <name evidence="7" type="ORF">JZ751_015676</name>
</gene>
<keyword evidence="2" id="KW-0156">Chromatin regulator</keyword>
<dbReference type="EMBL" id="JAFBMS010000026">
    <property type="protein sequence ID" value="KAG9342804.1"/>
    <property type="molecule type" value="Genomic_DNA"/>
</dbReference>
<comment type="subcellular location">
    <subcellularLocation>
        <location evidence="1">Nucleus</location>
    </subcellularLocation>
</comment>
<dbReference type="InterPro" id="IPR044198">
    <property type="entry name" value="DEK"/>
</dbReference>
<dbReference type="Proteomes" id="UP000824540">
    <property type="component" value="Unassembled WGS sequence"/>
</dbReference>
<evidence type="ECO:0000259" key="6">
    <source>
        <dbReference type="PROSITE" id="PS51998"/>
    </source>
</evidence>
<keyword evidence="3" id="KW-0238">DNA-binding</keyword>
<evidence type="ECO:0000256" key="1">
    <source>
        <dbReference type="ARBA" id="ARBA00004123"/>
    </source>
</evidence>